<protein>
    <submittedName>
        <fullName evidence="1">Uncharacterized protein</fullName>
    </submittedName>
</protein>
<organism evidence="1 2">
    <name type="scientific">Aphis craccivora</name>
    <name type="common">Cowpea aphid</name>
    <dbReference type="NCBI Taxonomy" id="307492"/>
    <lineage>
        <taxon>Eukaryota</taxon>
        <taxon>Metazoa</taxon>
        <taxon>Ecdysozoa</taxon>
        <taxon>Arthropoda</taxon>
        <taxon>Hexapoda</taxon>
        <taxon>Insecta</taxon>
        <taxon>Pterygota</taxon>
        <taxon>Neoptera</taxon>
        <taxon>Paraneoptera</taxon>
        <taxon>Hemiptera</taxon>
        <taxon>Sternorrhyncha</taxon>
        <taxon>Aphidomorpha</taxon>
        <taxon>Aphidoidea</taxon>
        <taxon>Aphididae</taxon>
        <taxon>Aphidini</taxon>
        <taxon>Aphis</taxon>
        <taxon>Aphis</taxon>
    </lineage>
</organism>
<proteinExistence type="predicted"/>
<comment type="caution">
    <text evidence="1">The sequence shown here is derived from an EMBL/GenBank/DDBJ whole genome shotgun (WGS) entry which is preliminary data.</text>
</comment>
<dbReference type="EMBL" id="VUJU01005306">
    <property type="protein sequence ID" value="KAF0751650.1"/>
    <property type="molecule type" value="Genomic_DNA"/>
</dbReference>
<dbReference type="AlphaFoldDB" id="A0A6G0Y9T6"/>
<keyword evidence="2" id="KW-1185">Reference proteome</keyword>
<evidence type="ECO:0000313" key="1">
    <source>
        <dbReference type="EMBL" id="KAF0751650.1"/>
    </source>
</evidence>
<accession>A0A6G0Y9T6</accession>
<name>A0A6G0Y9T6_APHCR</name>
<reference evidence="1 2" key="1">
    <citation type="submission" date="2019-08" db="EMBL/GenBank/DDBJ databases">
        <title>Whole genome of Aphis craccivora.</title>
        <authorList>
            <person name="Voronova N.V."/>
            <person name="Shulinski R.S."/>
            <person name="Bandarenka Y.V."/>
            <person name="Zhorov D.G."/>
            <person name="Warner D."/>
        </authorList>
    </citation>
    <scope>NUCLEOTIDE SEQUENCE [LARGE SCALE GENOMIC DNA]</scope>
    <source>
        <strain evidence="1">180601</strain>
        <tissue evidence="1">Whole Body</tissue>
    </source>
</reference>
<dbReference type="Proteomes" id="UP000478052">
    <property type="component" value="Unassembled WGS sequence"/>
</dbReference>
<gene>
    <name evidence="1" type="ORF">FWK35_00026108</name>
</gene>
<dbReference type="OrthoDB" id="6626659at2759"/>
<sequence>MPQQQIYLIGSLNNQITGSKLPSKKDCLSVLFYNMRLVNLNLHDSSRLVIDECLIFWKKAQIPTHYGSDCIKKLKKVYEDWRKLDKNKTRNTETQKAHENKFKEQLEDLFDISHADALNLIKINEDRQFLLKQREKGPPGCMLGMDMKLAGIEKRKATREKEEDGRKKRREMETLKLTERLRLSSLSSSEDPDMILDEPINKTTAALDKCKISGRDTVHLLTAAAESFQSAEAIKSTFFDLNLNYVNVHWDSKLLSNIISKENVDRLPIIISSSNVEKLLGVPALASDTGKEISSAVYNLLLDWDLIVKVQAFVFDTTSSNSSRLNGACVLLEQLLNRDILFFACRHHVFEIILQAVFSYVKVTVMNGPDIPLFKRFKIFWKNVDTTHFRIYSTFKKSYKYLKDVENEISLFCRQRLNDNFLRDDYREFIELILIFLGGSPPRGIKFRQPGAYHLARWMAKAMYCIKIVLFSDQFKITTREQNSLDDLCCFIVKCYIQEWITAPNPIAAPINDLLYLKKLMNYHDKLGEVAIKNFLNHL</sequence>
<evidence type="ECO:0000313" key="2">
    <source>
        <dbReference type="Proteomes" id="UP000478052"/>
    </source>
</evidence>